<evidence type="ECO:0000256" key="5">
    <source>
        <dbReference type="ARBA" id="ARBA00023002"/>
    </source>
</evidence>
<evidence type="ECO:0000256" key="6">
    <source>
        <dbReference type="ARBA" id="ARBA00023004"/>
    </source>
</evidence>
<dbReference type="InterPro" id="IPR006655">
    <property type="entry name" value="Mopterin_OxRdtase_prok_CS"/>
</dbReference>
<protein>
    <submittedName>
        <fullName evidence="9">Anaerobic selenocysteine-containing dehydrogenase</fullName>
    </submittedName>
</protein>
<keyword evidence="6" id="KW-0408">Iron</keyword>
<evidence type="ECO:0000313" key="9">
    <source>
        <dbReference type="EMBL" id="SDH07150.1"/>
    </source>
</evidence>
<evidence type="ECO:0000256" key="7">
    <source>
        <dbReference type="ARBA" id="ARBA00023014"/>
    </source>
</evidence>
<dbReference type="Pfam" id="PF00384">
    <property type="entry name" value="Molybdopterin"/>
    <property type="match status" value="1"/>
</dbReference>
<keyword evidence="5" id="KW-0560">Oxidoreductase</keyword>
<dbReference type="OrthoDB" id="9803192at2"/>
<dbReference type="CDD" id="cd02766">
    <property type="entry name" value="MopB_3"/>
    <property type="match status" value="1"/>
</dbReference>
<dbReference type="PROSITE" id="PS51669">
    <property type="entry name" value="4FE4S_MOW_BIS_MGD"/>
    <property type="match status" value="1"/>
</dbReference>
<comment type="similarity">
    <text evidence="2">Belongs to the prokaryotic molybdopterin-containing oxidoreductase family.</text>
</comment>
<dbReference type="RefSeq" id="WP_091260322.1">
    <property type="nucleotide sequence ID" value="NZ_FNDE01000010.1"/>
</dbReference>
<dbReference type="Pfam" id="PF04879">
    <property type="entry name" value="Molybdop_Fe4S4"/>
    <property type="match status" value="1"/>
</dbReference>
<dbReference type="InterPro" id="IPR050612">
    <property type="entry name" value="Prok_Mopterin_Oxidored"/>
</dbReference>
<dbReference type="GO" id="GO:0016491">
    <property type="term" value="F:oxidoreductase activity"/>
    <property type="evidence" value="ECO:0007669"/>
    <property type="project" value="UniProtKB-KW"/>
</dbReference>
<dbReference type="Gene3D" id="2.40.40.20">
    <property type="match status" value="1"/>
</dbReference>
<feature type="domain" description="4Fe-4S Mo/W bis-MGD-type" evidence="8">
    <location>
        <begin position="9"/>
        <end position="66"/>
    </location>
</feature>
<dbReference type="GO" id="GO:0043546">
    <property type="term" value="F:molybdopterin cofactor binding"/>
    <property type="evidence" value="ECO:0007669"/>
    <property type="project" value="InterPro"/>
</dbReference>
<proteinExistence type="inferred from homology"/>
<dbReference type="GO" id="GO:0051536">
    <property type="term" value="F:iron-sulfur cluster binding"/>
    <property type="evidence" value="ECO:0007669"/>
    <property type="project" value="UniProtKB-KW"/>
</dbReference>
<dbReference type="PANTHER" id="PTHR43742:SF6">
    <property type="entry name" value="OXIDOREDUCTASE YYAE-RELATED"/>
    <property type="match status" value="1"/>
</dbReference>
<accession>A0A1G7ZGC6</accession>
<dbReference type="InterPro" id="IPR006963">
    <property type="entry name" value="Mopterin_OxRdtase_4Fe-4S_dom"/>
</dbReference>
<evidence type="ECO:0000256" key="3">
    <source>
        <dbReference type="ARBA" id="ARBA00022505"/>
    </source>
</evidence>
<dbReference type="PROSITE" id="PS00490">
    <property type="entry name" value="MOLYBDOPTERIN_PROK_2"/>
    <property type="match status" value="1"/>
</dbReference>
<dbReference type="Gene3D" id="3.40.50.740">
    <property type="match status" value="1"/>
</dbReference>
<organism evidence="9 10">
    <name type="scientific">Aneurinibacillus thermoaerophilus</name>
    <dbReference type="NCBI Taxonomy" id="143495"/>
    <lineage>
        <taxon>Bacteria</taxon>
        <taxon>Bacillati</taxon>
        <taxon>Bacillota</taxon>
        <taxon>Bacilli</taxon>
        <taxon>Bacillales</taxon>
        <taxon>Paenibacillaceae</taxon>
        <taxon>Aneurinibacillus group</taxon>
        <taxon>Aneurinibacillus</taxon>
    </lineage>
</organism>
<evidence type="ECO:0000259" key="8">
    <source>
        <dbReference type="PROSITE" id="PS51669"/>
    </source>
</evidence>
<dbReference type="GO" id="GO:0046872">
    <property type="term" value="F:metal ion binding"/>
    <property type="evidence" value="ECO:0007669"/>
    <property type="project" value="UniProtKB-KW"/>
</dbReference>
<dbReference type="CDD" id="cd02786">
    <property type="entry name" value="MopB_CT_3"/>
    <property type="match status" value="1"/>
</dbReference>
<dbReference type="Gene3D" id="3.40.228.10">
    <property type="entry name" value="Dimethylsulfoxide Reductase, domain 2"/>
    <property type="match status" value="1"/>
</dbReference>
<dbReference type="InterPro" id="IPR009010">
    <property type="entry name" value="Asp_de-COase-like_dom_sf"/>
</dbReference>
<gene>
    <name evidence="9" type="ORF">SAMN04489735_101059</name>
</gene>
<dbReference type="SMART" id="SM00926">
    <property type="entry name" value="Molybdop_Fe4S4"/>
    <property type="match status" value="1"/>
</dbReference>
<evidence type="ECO:0000256" key="4">
    <source>
        <dbReference type="ARBA" id="ARBA00022723"/>
    </source>
</evidence>
<keyword evidence="4" id="KW-0479">Metal-binding</keyword>
<keyword evidence="7" id="KW-0411">Iron-sulfur</keyword>
<evidence type="ECO:0000256" key="1">
    <source>
        <dbReference type="ARBA" id="ARBA00001942"/>
    </source>
</evidence>
<dbReference type="InterPro" id="IPR037920">
    <property type="entry name" value="YoaE_C"/>
</dbReference>
<dbReference type="PANTHER" id="PTHR43742">
    <property type="entry name" value="TRIMETHYLAMINE-N-OXIDE REDUCTASE"/>
    <property type="match status" value="1"/>
</dbReference>
<name>A0A1G7ZGC6_ANETH</name>
<evidence type="ECO:0000256" key="2">
    <source>
        <dbReference type="ARBA" id="ARBA00010312"/>
    </source>
</evidence>
<dbReference type="Gene3D" id="2.20.25.90">
    <property type="entry name" value="ADC-like domains"/>
    <property type="match status" value="1"/>
</dbReference>
<dbReference type="SUPFAM" id="SSF53706">
    <property type="entry name" value="Formate dehydrogenase/DMSO reductase, domains 1-3"/>
    <property type="match status" value="1"/>
</dbReference>
<dbReference type="InterPro" id="IPR006656">
    <property type="entry name" value="Mopterin_OxRdtase"/>
</dbReference>
<keyword evidence="3" id="KW-0500">Molybdenum</keyword>
<sequence>MASYAKEKDGIFPSVCSLDCPDTCGLLVHKKDGKIVKVEGDSTHPVTQGAICNKVRNMPARIHDPNRLKYPLKRIGAKGEGKFARITWEEAIETISSKWKALIREHGAESILPYSFYGNMGILNAEGMDRRFFHRLGASQLERTICNAAGKAGYMYTLGGGYGTDPEETVHAKLFIFWGCNAVSTNMHQVTLAEKARKNGAQVVVIDVHKNQTGRWADWFIPILPGTDTALALGLMHVLFAENLVDEEFLTAHTVGHEELREHVKRYDPETVSAITKVPAEDIYKLARLYGTTSPAFIRIGNGPQHHDNGGMFVRSVACLPALTGQWHIKGGGAIKGNSDYSAVNFQVLQRPDLLKQKTRSINMNQIGEALTELDPPVYSVFVYNSNPLVVAPDTNKVKAGFAREDLFTVVHDLFLTETARYADIVLPATSAFENLDLYTSYWHLYVHLHEPVLEPYGESKSNVDVFRLLAQAMGFEEQAFKDTEEEMIRQILDREANPYLDGITYEALHEKRFMKIDSSKAPKFPGRLPTPSGKIELYSTRMEKEGLPPLPTYEPIKEEEMFPLLFVSAPNHNFLNSTFSNNAKHVAMEKTPRLHIHPEDARKRGIEHGEKVRVYNNRGECELTAFVAENVLPGAVVSQGLWADEPGTKRIVNALTPSRLSDMGGGATFFSTRVEVEKLAADANGMDDKKNSDSDV</sequence>
<dbReference type="Proteomes" id="UP000198956">
    <property type="component" value="Unassembled WGS sequence"/>
</dbReference>
<dbReference type="Gene3D" id="3.30.2070.10">
    <property type="entry name" value="Formate dehydrogenase/DMSO reductase"/>
    <property type="match status" value="1"/>
</dbReference>
<dbReference type="SUPFAM" id="SSF50692">
    <property type="entry name" value="ADC-like"/>
    <property type="match status" value="1"/>
</dbReference>
<dbReference type="InterPro" id="IPR006657">
    <property type="entry name" value="MoPterin_dinucl-bd_dom"/>
</dbReference>
<dbReference type="EMBL" id="FNDE01000010">
    <property type="protein sequence ID" value="SDH07150.1"/>
    <property type="molecule type" value="Genomic_DNA"/>
</dbReference>
<dbReference type="Pfam" id="PF01568">
    <property type="entry name" value="Molydop_binding"/>
    <property type="match status" value="1"/>
</dbReference>
<dbReference type="AlphaFoldDB" id="A0A1G7ZGC6"/>
<comment type="cofactor">
    <cofactor evidence="1">
        <name>Mo-bis(molybdopterin guanine dinucleotide)</name>
        <dbReference type="ChEBI" id="CHEBI:60539"/>
    </cofactor>
</comment>
<reference evidence="9 10" key="1">
    <citation type="submission" date="2016-10" db="EMBL/GenBank/DDBJ databases">
        <authorList>
            <person name="de Groot N.N."/>
        </authorList>
    </citation>
    <scope>NUCLEOTIDE SEQUENCE [LARGE SCALE GENOMIC DNA]</scope>
    <source>
        <strain evidence="9 10">L 420-91</strain>
    </source>
</reference>
<evidence type="ECO:0000313" key="10">
    <source>
        <dbReference type="Proteomes" id="UP000198956"/>
    </source>
</evidence>